<feature type="transmembrane region" description="Helical" evidence="2">
    <location>
        <begin position="20"/>
        <end position="42"/>
    </location>
</feature>
<keyword evidence="4" id="KW-1185">Reference proteome</keyword>
<sequence length="149" mass="16584">MSAMAAHSATSDWKVVGGPLLASPIFWALYMAAPLSLLKYFAKREQIDQHASGGDTKNIRYDDVTAKTGFELHRYECPLLQPGEDAWVGVDKVSHHKAHSTETGTNDEIKLFRVTKMSSERSKRDRNHAHHQGSSTKEDYTCATDVGHV</sequence>
<keyword evidence="2" id="KW-0812">Transmembrane</keyword>
<proteinExistence type="predicted"/>
<evidence type="ECO:0000256" key="1">
    <source>
        <dbReference type="SAM" id="MobiDB-lite"/>
    </source>
</evidence>
<gene>
    <name evidence="3" type="ORF">AB1Y20_020383</name>
</gene>
<reference evidence="3 4" key="1">
    <citation type="journal article" date="2024" name="Science">
        <title>Giant polyketide synthase enzymes in the biosynthesis of giant marine polyether toxins.</title>
        <authorList>
            <person name="Fallon T.R."/>
            <person name="Shende V.V."/>
            <person name="Wierzbicki I.H."/>
            <person name="Pendleton A.L."/>
            <person name="Watervoot N.F."/>
            <person name="Auber R.P."/>
            <person name="Gonzalez D.J."/>
            <person name="Wisecaver J.H."/>
            <person name="Moore B.S."/>
        </authorList>
    </citation>
    <scope>NUCLEOTIDE SEQUENCE [LARGE SCALE GENOMIC DNA]</scope>
    <source>
        <strain evidence="3 4">12B1</strain>
    </source>
</reference>
<evidence type="ECO:0000313" key="3">
    <source>
        <dbReference type="EMBL" id="KAL1525527.1"/>
    </source>
</evidence>
<keyword evidence="2" id="KW-0472">Membrane</keyword>
<evidence type="ECO:0000313" key="4">
    <source>
        <dbReference type="Proteomes" id="UP001515480"/>
    </source>
</evidence>
<evidence type="ECO:0000256" key="2">
    <source>
        <dbReference type="SAM" id="Phobius"/>
    </source>
</evidence>
<accession>A0AB34JXG0</accession>
<keyword evidence="2" id="KW-1133">Transmembrane helix</keyword>
<comment type="caution">
    <text evidence="3">The sequence shown here is derived from an EMBL/GenBank/DDBJ whole genome shotgun (WGS) entry which is preliminary data.</text>
</comment>
<dbReference type="EMBL" id="JBGBPQ010000004">
    <property type="protein sequence ID" value="KAL1525527.1"/>
    <property type="molecule type" value="Genomic_DNA"/>
</dbReference>
<name>A0AB34JXG0_PRYPA</name>
<organism evidence="3 4">
    <name type="scientific">Prymnesium parvum</name>
    <name type="common">Toxic golden alga</name>
    <dbReference type="NCBI Taxonomy" id="97485"/>
    <lineage>
        <taxon>Eukaryota</taxon>
        <taxon>Haptista</taxon>
        <taxon>Haptophyta</taxon>
        <taxon>Prymnesiophyceae</taxon>
        <taxon>Prymnesiales</taxon>
        <taxon>Prymnesiaceae</taxon>
        <taxon>Prymnesium</taxon>
    </lineage>
</organism>
<dbReference type="Proteomes" id="UP001515480">
    <property type="component" value="Unassembled WGS sequence"/>
</dbReference>
<feature type="region of interest" description="Disordered" evidence="1">
    <location>
        <begin position="117"/>
        <end position="149"/>
    </location>
</feature>
<protein>
    <submittedName>
        <fullName evidence="3">Uncharacterized protein</fullName>
    </submittedName>
</protein>
<dbReference type="AlphaFoldDB" id="A0AB34JXG0"/>